<dbReference type="InterPro" id="IPR017441">
    <property type="entry name" value="Protein_kinase_ATP_BS"/>
</dbReference>
<dbReference type="GO" id="GO:0005524">
    <property type="term" value="F:ATP binding"/>
    <property type="evidence" value="ECO:0007669"/>
    <property type="project" value="UniProtKB-UniRule"/>
</dbReference>
<dbReference type="AlphaFoldDB" id="A0A8H6UAH8"/>
<sequence length="774" mass="86165">MASRRSRSPSTPSEGEIIESGSETKATTSQLPLNGTSVDRQTRVRRGLGRVRVRDPALARPIETTEGRNVDAKMIITRGVIGTNHLDAEVPGITMTGIIIEARLPTYALDLTTTMTETIITVVVSGTRTTMIDVEISDPGREADHPTEKEGSVASRDTGKRRLSTEQLVSERGNLRVVAQDSRQDAEVRKNQVQQVPSHPSSRVEDSATTPAVQESQDTAEEPAETLDEAARLEARRRRREAIKAKYRGQATPLRLHAIHIGADTDSSTPPSLDAMRSSNAASVSPQRSARSTSEAPNDTAGDSFPEFGIDADIANHNAPTDGADKDEPSAADYDPTIDMRAERQRHETGDTNGDVSSARYDETQTAKQDVLMPDAVQVQPPEVKAKEPYDMFAEDDDDMFAEDKGETMQPTHASAVPVPQPQELDISMMDNWDDPEGYYNVRLGELIDGRYHVHQNLGKGMFSSVVRATDSKTGGLVAIKIIRQNDTMRKAGLKEIGILEQLREADPEDKKHIIRFERHFDHKGHLCMVFENLSMNLREVLKKFGRDVGLNLRAIRAYAQQIFLGLSLLRKCNILHADLKPDNLLVNEQRSVLKVCDLGSASPATENEITPYLVSRFYRAPEIILGIPYDHAIDVWSIGCTLFELYTGKILFTGRNNNQMLRSIMECRGKYPPKLLRKGTLTHQHFDDMLNFHSTEEDKITGRLVTKVVDFKKPTRDLRTRLMGKNAKGMTDGEAKELTLFVDLLDRCLHLNPEKRCTPAEALKHPFIARPKA</sequence>
<feature type="compositionally biased region" description="Acidic residues" evidence="9">
    <location>
        <begin position="218"/>
        <end position="227"/>
    </location>
</feature>
<organism evidence="11 13">
    <name type="scientific">Aspergillus hiratsukae</name>
    <dbReference type="NCBI Taxonomy" id="1194566"/>
    <lineage>
        <taxon>Eukaryota</taxon>
        <taxon>Fungi</taxon>
        <taxon>Dikarya</taxon>
        <taxon>Ascomycota</taxon>
        <taxon>Pezizomycotina</taxon>
        <taxon>Eurotiomycetes</taxon>
        <taxon>Eurotiomycetidae</taxon>
        <taxon>Eurotiales</taxon>
        <taxon>Aspergillaceae</taxon>
        <taxon>Aspergillus</taxon>
        <taxon>Aspergillus subgen. Fumigati</taxon>
    </lineage>
</organism>
<dbReference type="CDD" id="cd14135">
    <property type="entry name" value="STKc_PRP4"/>
    <property type="match status" value="1"/>
</dbReference>
<dbReference type="PROSITE" id="PS50011">
    <property type="entry name" value="PROTEIN_KINASE_DOM"/>
    <property type="match status" value="1"/>
</dbReference>
<gene>
    <name evidence="11" type="ORF">CNMCM5793_003798</name>
    <name evidence="12" type="ORF">CNMCM6106_006623</name>
</gene>
<evidence type="ECO:0000256" key="5">
    <source>
        <dbReference type="ARBA" id="ARBA00022777"/>
    </source>
</evidence>
<comment type="similarity">
    <text evidence="7">Belongs to the protein kinase superfamily. CMGC Ser/Thr protein kinase family.</text>
</comment>
<dbReference type="SUPFAM" id="SSF56112">
    <property type="entry name" value="Protein kinase-like (PK-like)"/>
    <property type="match status" value="1"/>
</dbReference>
<dbReference type="PROSITE" id="PS00108">
    <property type="entry name" value="PROTEIN_KINASE_ST"/>
    <property type="match status" value="1"/>
</dbReference>
<dbReference type="InterPro" id="IPR011009">
    <property type="entry name" value="Kinase-like_dom_sf"/>
</dbReference>
<dbReference type="OrthoDB" id="9332038at2759"/>
<dbReference type="Gene3D" id="3.30.200.20">
    <property type="entry name" value="Phosphorylase Kinase, domain 1"/>
    <property type="match status" value="1"/>
</dbReference>
<evidence type="ECO:0000256" key="2">
    <source>
        <dbReference type="ARBA" id="ARBA00022527"/>
    </source>
</evidence>
<keyword evidence="4 8" id="KW-0547">Nucleotide-binding</keyword>
<dbReference type="SMART" id="SM00220">
    <property type="entry name" value="S_TKc"/>
    <property type="match status" value="1"/>
</dbReference>
<dbReference type="Gene3D" id="1.10.510.10">
    <property type="entry name" value="Transferase(Phosphotransferase) domain 1"/>
    <property type="match status" value="1"/>
</dbReference>
<keyword evidence="13" id="KW-1185">Reference proteome</keyword>
<evidence type="ECO:0000256" key="9">
    <source>
        <dbReference type="SAM" id="MobiDB-lite"/>
    </source>
</evidence>
<dbReference type="Proteomes" id="UP000630445">
    <property type="component" value="Unassembled WGS sequence"/>
</dbReference>
<feature type="compositionally biased region" description="Basic and acidic residues" evidence="9">
    <location>
        <begin position="138"/>
        <end position="164"/>
    </location>
</feature>
<dbReference type="GO" id="GO:0045292">
    <property type="term" value="P:mRNA cis splicing, via spliceosome"/>
    <property type="evidence" value="ECO:0007669"/>
    <property type="project" value="InterPro"/>
</dbReference>
<evidence type="ECO:0000256" key="3">
    <source>
        <dbReference type="ARBA" id="ARBA00022679"/>
    </source>
</evidence>
<dbReference type="Proteomes" id="UP000662466">
    <property type="component" value="Unassembled WGS sequence"/>
</dbReference>
<evidence type="ECO:0000256" key="7">
    <source>
        <dbReference type="ARBA" id="ARBA00023596"/>
    </source>
</evidence>
<dbReference type="EC" id="2.7.11.1" evidence="1"/>
<accession>A0A8H6UAH8</accession>
<feature type="compositionally biased region" description="Low complexity" evidence="9">
    <location>
        <begin position="8"/>
        <end position="24"/>
    </location>
</feature>
<protein>
    <recommendedName>
        <fullName evidence="1">non-specific serine/threonine protein kinase</fullName>
        <ecNumber evidence="1">2.7.11.1</ecNumber>
    </recommendedName>
</protein>
<feature type="compositionally biased region" description="Polar residues" evidence="9">
    <location>
        <begin position="191"/>
        <end position="217"/>
    </location>
</feature>
<dbReference type="FunFam" id="1.10.510.10:FF:000078">
    <property type="entry name" value="Serine/threonine-protein kinase PRP4 homolog"/>
    <property type="match status" value="1"/>
</dbReference>
<feature type="region of interest" description="Disordered" evidence="9">
    <location>
        <begin position="1"/>
        <end position="39"/>
    </location>
</feature>
<feature type="region of interest" description="Disordered" evidence="9">
    <location>
        <begin position="261"/>
        <end position="334"/>
    </location>
</feature>
<feature type="compositionally biased region" description="Polar residues" evidence="9">
    <location>
        <begin position="265"/>
        <end position="297"/>
    </location>
</feature>
<dbReference type="EMBL" id="JACBAD010002108">
    <property type="protein sequence ID" value="KAF7115965.1"/>
    <property type="molecule type" value="Genomic_DNA"/>
</dbReference>
<name>A0A8H6UAH8_9EURO</name>
<feature type="region of interest" description="Disordered" evidence="9">
    <location>
        <begin position="136"/>
        <end position="227"/>
    </location>
</feature>
<dbReference type="Pfam" id="PF00069">
    <property type="entry name" value="Pkinase"/>
    <property type="match status" value="1"/>
</dbReference>
<feature type="binding site" evidence="8">
    <location>
        <position position="481"/>
    </location>
    <ligand>
        <name>ATP</name>
        <dbReference type="ChEBI" id="CHEBI:30616"/>
    </ligand>
</feature>
<evidence type="ECO:0000256" key="4">
    <source>
        <dbReference type="ARBA" id="ARBA00022741"/>
    </source>
</evidence>
<keyword evidence="3" id="KW-0808">Transferase</keyword>
<proteinExistence type="inferred from homology"/>
<evidence type="ECO:0000256" key="6">
    <source>
        <dbReference type="ARBA" id="ARBA00022840"/>
    </source>
</evidence>
<dbReference type="PANTHER" id="PTHR24058">
    <property type="entry name" value="DUAL SPECIFICITY PROTEIN KINASE"/>
    <property type="match status" value="1"/>
</dbReference>
<evidence type="ECO:0000313" key="13">
    <source>
        <dbReference type="Proteomes" id="UP000630445"/>
    </source>
</evidence>
<keyword evidence="5" id="KW-0418">Kinase</keyword>
<keyword evidence="2" id="KW-0723">Serine/threonine-protein kinase</keyword>
<dbReference type="PANTHER" id="PTHR24058:SF103">
    <property type="entry name" value="SERINE_THREONINE-PROTEIN KINASE PRP4 HOMOLOG"/>
    <property type="match status" value="1"/>
</dbReference>
<dbReference type="GO" id="GO:0004674">
    <property type="term" value="F:protein serine/threonine kinase activity"/>
    <property type="evidence" value="ECO:0007669"/>
    <property type="project" value="UniProtKB-KW"/>
</dbReference>
<evidence type="ECO:0000256" key="8">
    <source>
        <dbReference type="PROSITE-ProRule" id="PRU10141"/>
    </source>
</evidence>
<dbReference type="InterPro" id="IPR000719">
    <property type="entry name" value="Prot_kinase_dom"/>
</dbReference>
<keyword evidence="6 8" id="KW-0067">ATP-binding</keyword>
<feature type="compositionally biased region" description="Polar residues" evidence="9">
    <location>
        <begin position="25"/>
        <end position="39"/>
    </location>
</feature>
<dbReference type="EMBL" id="JACBAF010002276">
    <property type="protein sequence ID" value="KAF7159410.1"/>
    <property type="molecule type" value="Genomic_DNA"/>
</dbReference>
<evidence type="ECO:0000313" key="12">
    <source>
        <dbReference type="EMBL" id="KAF7159410.1"/>
    </source>
</evidence>
<feature type="domain" description="Protein kinase" evidence="10">
    <location>
        <begin position="452"/>
        <end position="769"/>
    </location>
</feature>
<dbReference type="InterPro" id="IPR050494">
    <property type="entry name" value="Ser_Thr_dual-spec_kinase"/>
</dbReference>
<evidence type="ECO:0000259" key="10">
    <source>
        <dbReference type="PROSITE" id="PS50011"/>
    </source>
</evidence>
<dbReference type="InterPro" id="IPR008271">
    <property type="entry name" value="Ser/Thr_kinase_AS"/>
</dbReference>
<evidence type="ECO:0000256" key="1">
    <source>
        <dbReference type="ARBA" id="ARBA00012513"/>
    </source>
</evidence>
<dbReference type="InterPro" id="IPR044092">
    <property type="entry name" value="STKc_PRP4"/>
</dbReference>
<reference evidence="11" key="1">
    <citation type="submission" date="2020-06" db="EMBL/GenBank/DDBJ databases">
        <title>Draft genome sequences of strains closely related to Aspergillus parafelis and Aspergillus hiratsukae.</title>
        <authorList>
            <person name="Dos Santos R.A.C."/>
            <person name="Rivero-Menendez O."/>
            <person name="Steenwyk J.L."/>
            <person name="Mead M.E."/>
            <person name="Goldman G.H."/>
            <person name="Alastruey-Izquierdo A."/>
            <person name="Rokas A."/>
        </authorList>
    </citation>
    <scope>NUCLEOTIDE SEQUENCE</scope>
    <source>
        <strain evidence="11">CNM-CM5793</strain>
        <strain evidence="12">CNM-CM6106</strain>
    </source>
</reference>
<dbReference type="PROSITE" id="PS00107">
    <property type="entry name" value="PROTEIN_KINASE_ATP"/>
    <property type="match status" value="1"/>
</dbReference>
<comment type="caution">
    <text evidence="11">The sequence shown here is derived from an EMBL/GenBank/DDBJ whole genome shotgun (WGS) entry which is preliminary data.</text>
</comment>
<evidence type="ECO:0000313" key="11">
    <source>
        <dbReference type="EMBL" id="KAF7115965.1"/>
    </source>
</evidence>